<sequence length="83" mass="9477">PPSSTGLVTLPEEERVKILEGLKKNWEKLNSDYQKLSLTVDTVPKISRKVNMEQQLKMLEDNIHKFSHPNILVNFAGAYAQRA</sequence>
<evidence type="ECO:0000256" key="5">
    <source>
        <dbReference type="ARBA" id="ARBA00023273"/>
    </source>
</evidence>
<feature type="non-terminal residue" evidence="7">
    <location>
        <position position="1"/>
    </location>
</feature>
<name>A0AAD5SAW7_9FUNG</name>
<evidence type="ECO:0000256" key="3">
    <source>
        <dbReference type="ARBA" id="ARBA00022490"/>
    </source>
</evidence>
<gene>
    <name evidence="7" type="ORF">HK097_002518</name>
</gene>
<evidence type="ECO:0000313" key="7">
    <source>
        <dbReference type="EMBL" id="KAJ3040596.1"/>
    </source>
</evidence>
<accession>A0AAD5SAW7</accession>
<dbReference type="GO" id="GO:0005929">
    <property type="term" value="C:cilium"/>
    <property type="evidence" value="ECO:0007669"/>
    <property type="project" value="UniProtKB-SubCell"/>
</dbReference>
<evidence type="ECO:0000313" key="8">
    <source>
        <dbReference type="Proteomes" id="UP001212841"/>
    </source>
</evidence>
<evidence type="ECO:0000259" key="6">
    <source>
        <dbReference type="PROSITE" id="PS51665"/>
    </source>
</evidence>
<keyword evidence="5" id="KW-0966">Cell projection</keyword>
<dbReference type="AlphaFoldDB" id="A0AAD5SAW7"/>
<reference evidence="7" key="1">
    <citation type="submission" date="2020-05" db="EMBL/GenBank/DDBJ databases">
        <title>Phylogenomic resolution of chytrid fungi.</title>
        <authorList>
            <person name="Stajich J.E."/>
            <person name="Amses K."/>
            <person name="Simmons R."/>
            <person name="Seto K."/>
            <person name="Myers J."/>
            <person name="Bonds A."/>
            <person name="Quandt C.A."/>
            <person name="Barry K."/>
            <person name="Liu P."/>
            <person name="Grigoriev I."/>
            <person name="Longcore J.E."/>
            <person name="James T.Y."/>
        </authorList>
    </citation>
    <scope>NUCLEOTIDE SEQUENCE</scope>
    <source>
        <strain evidence="7">JEL0318</strain>
    </source>
</reference>
<keyword evidence="8" id="KW-1185">Reference proteome</keyword>
<comment type="subcellular location">
    <subcellularLocation>
        <location evidence="1">Cell projection</location>
        <location evidence="1">Cilium</location>
    </subcellularLocation>
    <subcellularLocation>
        <location evidence="2">Cytoplasm</location>
        <location evidence="2">Cytoskeleton</location>
    </subcellularLocation>
</comment>
<dbReference type="GO" id="GO:0005856">
    <property type="term" value="C:cytoskeleton"/>
    <property type="evidence" value="ECO:0007669"/>
    <property type="project" value="UniProtKB-SubCell"/>
</dbReference>
<dbReference type="PANTHER" id="PTHR21490">
    <property type="entry name" value="ENKURIN-RELATED"/>
    <property type="match status" value="1"/>
</dbReference>
<evidence type="ECO:0000256" key="4">
    <source>
        <dbReference type="ARBA" id="ARBA00023212"/>
    </source>
</evidence>
<dbReference type="PROSITE" id="PS51665">
    <property type="entry name" value="ENKURIN"/>
    <property type="match status" value="1"/>
</dbReference>
<keyword evidence="3" id="KW-0963">Cytoplasm</keyword>
<dbReference type="EMBL" id="JADGJD010001548">
    <property type="protein sequence ID" value="KAJ3040596.1"/>
    <property type="molecule type" value="Genomic_DNA"/>
</dbReference>
<organism evidence="7 8">
    <name type="scientific">Rhizophlyctis rosea</name>
    <dbReference type="NCBI Taxonomy" id="64517"/>
    <lineage>
        <taxon>Eukaryota</taxon>
        <taxon>Fungi</taxon>
        <taxon>Fungi incertae sedis</taxon>
        <taxon>Chytridiomycota</taxon>
        <taxon>Chytridiomycota incertae sedis</taxon>
        <taxon>Chytridiomycetes</taxon>
        <taxon>Rhizophlyctidales</taxon>
        <taxon>Rhizophlyctidaceae</taxon>
        <taxon>Rhizophlyctis</taxon>
    </lineage>
</organism>
<dbReference type="PANTHER" id="PTHR21490:SF0">
    <property type="entry name" value="ENKURIN"/>
    <property type="match status" value="1"/>
</dbReference>
<dbReference type="InterPro" id="IPR052102">
    <property type="entry name" value="Enkurin_domain-protein"/>
</dbReference>
<protein>
    <recommendedName>
        <fullName evidence="6">Enkurin domain-containing protein</fullName>
    </recommendedName>
</protein>
<evidence type="ECO:0000256" key="1">
    <source>
        <dbReference type="ARBA" id="ARBA00004138"/>
    </source>
</evidence>
<evidence type="ECO:0000256" key="2">
    <source>
        <dbReference type="ARBA" id="ARBA00004245"/>
    </source>
</evidence>
<proteinExistence type="predicted"/>
<dbReference type="GO" id="GO:0005516">
    <property type="term" value="F:calmodulin binding"/>
    <property type="evidence" value="ECO:0007669"/>
    <property type="project" value="TreeGrafter"/>
</dbReference>
<comment type="caution">
    <text evidence="7">The sequence shown here is derived from an EMBL/GenBank/DDBJ whole genome shotgun (WGS) entry which is preliminary data.</text>
</comment>
<dbReference type="Proteomes" id="UP001212841">
    <property type="component" value="Unassembled WGS sequence"/>
</dbReference>
<feature type="domain" description="Enkurin" evidence="6">
    <location>
        <begin position="1"/>
        <end position="74"/>
    </location>
</feature>
<dbReference type="InterPro" id="IPR027012">
    <property type="entry name" value="Enkurin_dom"/>
</dbReference>
<keyword evidence="4" id="KW-0206">Cytoskeleton</keyword>
<dbReference type="Pfam" id="PF13864">
    <property type="entry name" value="Enkurin"/>
    <property type="match status" value="1"/>
</dbReference>